<evidence type="ECO:0000313" key="4">
    <source>
        <dbReference type="Proteomes" id="UP000768462"/>
    </source>
</evidence>
<name>A0A927WD15_9CLOT</name>
<feature type="compositionally biased region" description="Polar residues" evidence="1">
    <location>
        <begin position="81"/>
        <end position="93"/>
    </location>
</feature>
<feature type="compositionally biased region" description="Pro residues" evidence="1">
    <location>
        <begin position="37"/>
        <end position="59"/>
    </location>
</feature>
<reference evidence="3" key="1">
    <citation type="submission" date="2019-04" db="EMBL/GenBank/DDBJ databases">
        <title>Evolution of Biomass-Degrading Anaerobic Consortia Revealed by Metagenomics.</title>
        <authorList>
            <person name="Peng X."/>
        </authorList>
    </citation>
    <scope>NUCLEOTIDE SEQUENCE</scope>
    <source>
        <strain evidence="3">SIG254</strain>
    </source>
</reference>
<dbReference type="Gene3D" id="3.30.565.40">
    <property type="entry name" value="Fervidobacterium nodosum Rt17-B1 like"/>
    <property type="match status" value="1"/>
</dbReference>
<accession>A0A927WD15</accession>
<sequence length="369" mass="41926">MFIRKPYDINSQNYYTNRYLDDEESCNECFDERIVPPFFPGGPGPSAPPWNQPPRPPGSQPGSPSGPQSGGPPGPPPNMTPKKSFSSGPQTKAVSPGSIRPCRFQFVYIWLRNGNSFWAWLINVDRRTAYGFRWTGWRWVYFGISLNRIDYFECFGRRYTPPEDNLTPTLETQVLSPSQFKLEYPFIQNAENGDTTSIVNQEIIDSLNSLWLNEVLVPEKVNFTKVESAYEVPLNSDGLLSIVMSLYTETEDNPAGSTLFTSLTMDVNTGEVYDFGNLFNNSMNYTEIVSDIATQKANEMNINFTTPYTGVTDTQKFYLTPEGLVLYYQVDEFTPASSGLFRITILYNELSNILYPESPLVRLIQTQFR</sequence>
<protein>
    <submittedName>
        <fullName evidence="3">DUF3298 and DUF4163 domain-containing protein</fullName>
    </submittedName>
</protein>
<feature type="compositionally biased region" description="Pro residues" evidence="1">
    <location>
        <begin position="70"/>
        <end position="79"/>
    </location>
</feature>
<dbReference type="AlphaFoldDB" id="A0A927WD15"/>
<feature type="region of interest" description="Disordered" evidence="1">
    <location>
        <begin position="37"/>
        <end position="96"/>
    </location>
</feature>
<proteinExistence type="predicted"/>
<dbReference type="InterPro" id="IPR037126">
    <property type="entry name" value="PdaC/RsiV-like_sf"/>
</dbReference>
<dbReference type="Pfam" id="PF11738">
    <property type="entry name" value="DUF3298"/>
    <property type="match status" value="1"/>
</dbReference>
<organism evidence="3 4">
    <name type="scientific">Clostridium sulfidigenes</name>
    <dbReference type="NCBI Taxonomy" id="318464"/>
    <lineage>
        <taxon>Bacteria</taxon>
        <taxon>Bacillati</taxon>
        <taxon>Bacillota</taxon>
        <taxon>Clostridia</taxon>
        <taxon>Eubacteriales</taxon>
        <taxon>Clostridiaceae</taxon>
        <taxon>Clostridium</taxon>
    </lineage>
</organism>
<evidence type="ECO:0000313" key="3">
    <source>
        <dbReference type="EMBL" id="MBE6060955.1"/>
    </source>
</evidence>
<dbReference type="InterPro" id="IPR021729">
    <property type="entry name" value="DUF3298"/>
</dbReference>
<dbReference type="Gene3D" id="3.90.640.20">
    <property type="entry name" value="Heat-shock cognate protein, ATPase"/>
    <property type="match status" value="1"/>
</dbReference>
<dbReference type="EMBL" id="SVCM01000142">
    <property type="protein sequence ID" value="MBE6060955.1"/>
    <property type="molecule type" value="Genomic_DNA"/>
</dbReference>
<dbReference type="Proteomes" id="UP000768462">
    <property type="component" value="Unassembled WGS sequence"/>
</dbReference>
<comment type="caution">
    <text evidence="3">The sequence shown here is derived from an EMBL/GenBank/DDBJ whole genome shotgun (WGS) entry which is preliminary data.</text>
</comment>
<evidence type="ECO:0000259" key="2">
    <source>
        <dbReference type="Pfam" id="PF11738"/>
    </source>
</evidence>
<feature type="domain" description="DUF3298" evidence="2">
    <location>
        <begin position="277"/>
        <end position="347"/>
    </location>
</feature>
<gene>
    <name evidence="3" type="ORF">E7215_12390</name>
</gene>
<evidence type="ECO:0000256" key="1">
    <source>
        <dbReference type="SAM" id="MobiDB-lite"/>
    </source>
</evidence>